<dbReference type="PANTHER" id="PTHR31170:SF25">
    <property type="entry name" value="BNAA09G04570D PROTEIN"/>
    <property type="match status" value="1"/>
</dbReference>
<evidence type="ECO:0000313" key="1">
    <source>
        <dbReference type="EMBL" id="KAG5512615.1"/>
    </source>
</evidence>
<proteinExistence type="predicted"/>
<organism evidence="1 2">
    <name type="scientific">Rhododendron griersonianum</name>
    <dbReference type="NCBI Taxonomy" id="479676"/>
    <lineage>
        <taxon>Eukaryota</taxon>
        <taxon>Viridiplantae</taxon>
        <taxon>Streptophyta</taxon>
        <taxon>Embryophyta</taxon>
        <taxon>Tracheophyta</taxon>
        <taxon>Spermatophyta</taxon>
        <taxon>Magnoliopsida</taxon>
        <taxon>eudicotyledons</taxon>
        <taxon>Gunneridae</taxon>
        <taxon>Pentapetalae</taxon>
        <taxon>asterids</taxon>
        <taxon>Ericales</taxon>
        <taxon>Ericaceae</taxon>
        <taxon>Ericoideae</taxon>
        <taxon>Rhodoreae</taxon>
        <taxon>Rhododendron</taxon>
    </lineage>
</organism>
<dbReference type="PANTHER" id="PTHR31170">
    <property type="entry name" value="BNAC04G53230D PROTEIN"/>
    <property type="match status" value="1"/>
</dbReference>
<keyword evidence="2" id="KW-1185">Reference proteome</keyword>
<dbReference type="InterPro" id="IPR004158">
    <property type="entry name" value="DUF247_pln"/>
</dbReference>
<comment type="caution">
    <text evidence="1">The sequence shown here is derived from an EMBL/GenBank/DDBJ whole genome shotgun (WGS) entry which is preliminary data.</text>
</comment>
<dbReference type="EMBL" id="JACTNZ010000047">
    <property type="protein sequence ID" value="KAG5512615.1"/>
    <property type="molecule type" value="Genomic_DNA"/>
</dbReference>
<dbReference type="Pfam" id="PF03140">
    <property type="entry name" value="DUF247"/>
    <property type="match status" value="1"/>
</dbReference>
<protein>
    <submittedName>
        <fullName evidence="1">Uncharacterized protein</fullName>
    </submittedName>
</protein>
<name>A0AAV6HLW5_9ERIC</name>
<evidence type="ECO:0000313" key="2">
    <source>
        <dbReference type="Proteomes" id="UP000823749"/>
    </source>
</evidence>
<accession>A0AAV6HLW5</accession>
<dbReference type="Proteomes" id="UP000823749">
    <property type="component" value="Unassembled WGS sequence"/>
</dbReference>
<sequence>MEIHPTEISQEENDYDDQMVLRDLTSTIAWKIREGAQKTESFSSSACINRVPKELCKLKESAYTPRLVAIGPLHRNDEHRQTPMQHVKMSYAENLLGRLTVGMKGLELAEKENAVLQECVGEMRKSLDDAKKCYAEGVNAG</sequence>
<dbReference type="AlphaFoldDB" id="A0AAV6HLW5"/>
<reference evidence="1" key="1">
    <citation type="submission" date="2020-08" db="EMBL/GenBank/DDBJ databases">
        <title>Plant Genome Project.</title>
        <authorList>
            <person name="Zhang R.-G."/>
        </authorList>
    </citation>
    <scope>NUCLEOTIDE SEQUENCE</scope>
    <source>
        <strain evidence="1">WSP0</strain>
        <tissue evidence="1">Leaf</tissue>
    </source>
</reference>
<gene>
    <name evidence="1" type="ORF">RHGRI_038905</name>
</gene>